<dbReference type="InterPro" id="IPR012318">
    <property type="entry name" value="HTH_CRP"/>
</dbReference>
<evidence type="ECO:0000313" key="11">
    <source>
        <dbReference type="Proteomes" id="UP000238034"/>
    </source>
</evidence>
<dbReference type="PANTHER" id="PTHR48111:SF4">
    <property type="entry name" value="DNA-BINDING DUAL TRANSCRIPTIONAL REGULATOR OMPR"/>
    <property type="match status" value="1"/>
</dbReference>
<name>A0A2T0U8W5_9SPHI</name>
<feature type="modified residue" description="4-aspartylphosphate" evidence="6">
    <location>
        <position position="54"/>
    </location>
</feature>
<dbReference type="GO" id="GO:0005829">
    <property type="term" value="C:cytosol"/>
    <property type="evidence" value="ECO:0007669"/>
    <property type="project" value="TreeGrafter"/>
</dbReference>
<dbReference type="InterPro" id="IPR039420">
    <property type="entry name" value="WalR-like"/>
</dbReference>
<keyword evidence="11" id="KW-1185">Reference proteome</keyword>
<keyword evidence="4" id="KW-0238">DNA-binding</keyword>
<evidence type="ECO:0000313" key="10">
    <source>
        <dbReference type="EMBL" id="PRY54373.1"/>
    </source>
</evidence>
<keyword evidence="3" id="KW-0805">Transcription regulation</keyword>
<evidence type="ECO:0000256" key="1">
    <source>
        <dbReference type="ARBA" id="ARBA00022553"/>
    </source>
</evidence>
<accession>A0A2T0U8W5</accession>
<dbReference type="PROSITE" id="PS50110">
    <property type="entry name" value="RESPONSE_REGULATORY"/>
    <property type="match status" value="1"/>
</dbReference>
<evidence type="ECO:0000259" key="7">
    <source>
        <dbReference type="PROSITE" id="PS50042"/>
    </source>
</evidence>
<dbReference type="Proteomes" id="UP000238034">
    <property type="component" value="Unassembled WGS sequence"/>
</dbReference>
<dbReference type="AlphaFoldDB" id="A0A2T0U8W5"/>
<dbReference type="PANTHER" id="PTHR48111">
    <property type="entry name" value="REGULATOR OF RPOS"/>
    <property type="match status" value="1"/>
</dbReference>
<dbReference type="PROSITE" id="PS51063">
    <property type="entry name" value="HTH_CRP_2"/>
    <property type="match status" value="1"/>
</dbReference>
<dbReference type="Gene3D" id="2.60.120.10">
    <property type="entry name" value="Jelly Rolls"/>
    <property type="match status" value="1"/>
</dbReference>
<proteinExistence type="predicted"/>
<reference evidence="10 11" key="1">
    <citation type="submission" date="2018-03" db="EMBL/GenBank/DDBJ databases">
        <title>Genomic Encyclopedia of Type Strains, Phase III (KMG-III): the genomes of soil and plant-associated and newly described type strains.</title>
        <authorList>
            <person name="Whitman W."/>
        </authorList>
    </citation>
    <scope>NUCLEOTIDE SEQUENCE [LARGE SCALE GENOMIC DNA]</scope>
    <source>
        <strain evidence="10 11">CGMCC 1.9313</strain>
    </source>
</reference>
<evidence type="ECO:0000256" key="4">
    <source>
        <dbReference type="ARBA" id="ARBA00023125"/>
    </source>
</evidence>
<dbReference type="Gene3D" id="1.10.10.10">
    <property type="entry name" value="Winged helix-like DNA-binding domain superfamily/Winged helix DNA-binding domain"/>
    <property type="match status" value="1"/>
</dbReference>
<dbReference type="Pfam" id="PF13545">
    <property type="entry name" value="HTH_Crp_2"/>
    <property type="match status" value="1"/>
</dbReference>
<dbReference type="EMBL" id="PVTH01000002">
    <property type="protein sequence ID" value="PRY54373.1"/>
    <property type="molecule type" value="Genomic_DNA"/>
</dbReference>
<comment type="caution">
    <text evidence="10">The sequence shown here is derived from an EMBL/GenBank/DDBJ whole genome shotgun (WGS) entry which is preliminary data.</text>
</comment>
<dbReference type="InterPro" id="IPR001789">
    <property type="entry name" value="Sig_transdc_resp-reg_receiver"/>
</dbReference>
<evidence type="ECO:0000256" key="2">
    <source>
        <dbReference type="ARBA" id="ARBA00023012"/>
    </source>
</evidence>
<dbReference type="GO" id="GO:0000156">
    <property type="term" value="F:phosphorelay response regulator activity"/>
    <property type="evidence" value="ECO:0007669"/>
    <property type="project" value="TreeGrafter"/>
</dbReference>
<dbReference type="GO" id="GO:0006355">
    <property type="term" value="P:regulation of DNA-templated transcription"/>
    <property type="evidence" value="ECO:0007669"/>
    <property type="project" value="InterPro"/>
</dbReference>
<dbReference type="SUPFAM" id="SSF52172">
    <property type="entry name" value="CheY-like"/>
    <property type="match status" value="1"/>
</dbReference>
<dbReference type="Pfam" id="PF00072">
    <property type="entry name" value="Response_reg"/>
    <property type="match status" value="1"/>
</dbReference>
<feature type="domain" description="HTH crp-type" evidence="9">
    <location>
        <begin position="276"/>
        <end position="343"/>
    </location>
</feature>
<keyword evidence="2" id="KW-0902">Two-component regulatory system</keyword>
<feature type="domain" description="Cyclic nucleotide-binding" evidence="7">
    <location>
        <begin position="150"/>
        <end position="245"/>
    </location>
</feature>
<dbReference type="PRINTS" id="PR00034">
    <property type="entry name" value="HTHCRP"/>
</dbReference>
<dbReference type="RefSeq" id="WP_106291521.1">
    <property type="nucleotide sequence ID" value="NZ_PVTH01000002.1"/>
</dbReference>
<dbReference type="Pfam" id="PF00027">
    <property type="entry name" value="cNMP_binding"/>
    <property type="match status" value="1"/>
</dbReference>
<dbReference type="SMART" id="SM00419">
    <property type="entry name" value="HTH_CRP"/>
    <property type="match status" value="1"/>
</dbReference>
<evidence type="ECO:0000256" key="3">
    <source>
        <dbReference type="ARBA" id="ARBA00023015"/>
    </source>
</evidence>
<dbReference type="PROSITE" id="PS50042">
    <property type="entry name" value="CNMP_BINDING_3"/>
    <property type="match status" value="1"/>
</dbReference>
<evidence type="ECO:0000256" key="5">
    <source>
        <dbReference type="ARBA" id="ARBA00023163"/>
    </source>
</evidence>
<dbReference type="Gene3D" id="3.40.50.2300">
    <property type="match status" value="1"/>
</dbReference>
<dbReference type="CDD" id="cd17574">
    <property type="entry name" value="REC_OmpR"/>
    <property type="match status" value="1"/>
</dbReference>
<dbReference type="InterPro" id="IPR018490">
    <property type="entry name" value="cNMP-bd_dom_sf"/>
</dbReference>
<organism evidence="10 11">
    <name type="scientific">Arcticibacter pallidicorallinus</name>
    <dbReference type="NCBI Taxonomy" id="1259464"/>
    <lineage>
        <taxon>Bacteria</taxon>
        <taxon>Pseudomonadati</taxon>
        <taxon>Bacteroidota</taxon>
        <taxon>Sphingobacteriia</taxon>
        <taxon>Sphingobacteriales</taxon>
        <taxon>Sphingobacteriaceae</taxon>
        <taxon>Arcticibacter</taxon>
    </lineage>
</organism>
<dbReference type="SUPFAM" id="SSF46785">
    <property type="entry name" value="Winged helix' DNA-binding domain"/>
    <property type="match status" value="1"/>
</dbReference>
<dbReference type="CDD" id="cd00038">
    <property type="entry name" value="CAP_ED"/>
    <property type="match status" value="1"/>
</dbReference>
<dbReference type="InterPro" id="IPR000595">
    <property type="entry name" value="cNMP-bd_dom"/>
</dbReference>
<gene>
    <name evidence="10" type="ORF">B0I27_102139</name>
</gene>
<feature type="domain" description="Response regulatory" evidence="8">
    <location>
        <begin position="5"/>
        <end position="121"/>
    </location>
</feature>
<evidence type="ECO:0000259" key="9">
    <source>
        <dbReference type="PROSITE" id="PS51063"/>
    </source>
</evidence>
<dbReference type="SMART" id="SM00448">
    <property type="entry name" value="REC"/>
    <property type="match status" value="1"/>
</dbReference>
<dbReference type="InterPro" id="IPR036390">
    <property type="entry name" value="WH_DNA-bd_sf"/>
</dbReference>
<evidence type="ECO:0000259" key="8">
    <source>
        <dbReference type="PROSITE" id="PS50110"/>
    </source>
</evidence>
<protein>
    <submittedName>
        <fullName evidence="10">CRP-like cAMP-binding protein</fullName>
    </submittedName>
</protein>
<keyword evidence="5" id="KW-0804">Transcription</keyword>
<dbReference type="SUPFAM" id="SSF51206">
    <property type="entry name" value="cAMP-binding domain-like"/>
    <property type="match status" value="1"/>
</dbReference>
<evidence type="ECO:0000256" key="6">
    <source>
        <dbReference type="PROSITE-ProRule" id="PRU00169"/>
    </source>
</evidence>
<dbReference type="SMART" id="SM00100">
    <property type="entry name" value="cNMP"/>
    <property type="match status" value="1"/>
</dbReference>
<sequence length="350" mass="39485">MKKTSILIIEDNDDIRESTTEILELANYQVFHADNGKTGVELAIKHLPDIILCDIMMPELDGYGVLFMLGKTPETSAIPFIFLTAKAERVDMRKGMEMGADDYLTKPFDDVELLNAIESRLQKKEKQEAFYNKSLEKIDSLVNRGDGLAELQKLVADRKIRTIKKKQIIFYEGDSPNGLYLLLSGKVKTYKISNDDRELLTSLYGPDEYIGVNALLSNDIYHETAEAVEDSSICMLPKEMVDQLVNHYPEVGKAFIKIIANNLKEKEDQLLQLAYHSVRKRMSQVLLRLAGNDPENAVLRISRDDLASMAGMATETVSRTLSDFKTEGLIEKKGSQIIILNAKKLTNMKN</sequence>
<dbReference type="InterPro" id="IPR011006">
    <property type="entry name" value="CheY-like_superfamily"/>
</dbReference>
<keyword evidence="1 6" id="KW-0597">Phosphoprotein</keyword>
<dbReference type="GO" id="GO:0032993">
    <property type="term" value="C:protein-DNA complex"/>
    <property type="evidence" value="ECO:0007669"/>
    <property type="project" value="TreeGrafter"/>
</dbReference>
<dbReference type="GO" id="GO:0000976">
    <property type="term" value="F:transcription cis-regulatory region binding"/>
    <property type="evidence" value="ECO:0007669"/>
    <property type="project" value="TreeGrafter"/>
</dbReference>
<dbReference type="InterPro" id="IPR014710">
    <property type="entry name" value="RmlC-like_jellyroll"/>
</dbReference>
<dbReference type="InterPro" id="IPR036388">
    <property type="entry name" value="WH-like_DNA-bd_sf"/>
</dbReference>
<dbReference type="OrthoDB" id="9127033at2"/>